<feature type="signal peptide" evidence="15">
    <location>
        <begin position="1"/>
        <end position="19"/>
    </location>
</feature>
<dbReference type="STRING" id="299123.ENSLSDP00000006965"/>
<sequence length="462" mass="51110">MEQVWLLLLLTIKVLPVTAQFNGYNCDANLHSRFPAERDINVFCGVQTITMKINFCTVLFSGYSETDLALNGKHGDAHCRGFINNNTFPAVVIFIINLSTLESCGNTLVVSSARGINAYGNTSVVQIGNVSGYIDTPDPPTIISYLPGLLYKFSCSYPLEYLVNNTQLASSSAAISVRENNGTFISTLNLLLYNDSTYSQQLLIPSTGLPLKTKIYAAVRATNLDGRWNVLMDYCYTTPSGNPSDDLRYDLFFRSRVSVTTGIKWHFGLAVVLQNKSVFLQESIIFPAKGFKMLTELLIPVSLFSTKNSCDKDPQTTIIENGKSQMGRFSFEVFRFVKHKNQKMSTVFLHCVTKLCRADDCPFLVPVSCNYLGINPGVLLTSVMGVWMAQNQTDYEMPTNNSQLAHPNGAPFQMNPVTSALISGIVVLGISSIFFFVCSLTLLHRNWPNSSVLSGIQNPVFN</sequence>
<keyword evidence="8 14" id="KW-0472">Membrane</keyword>
<dbReference type="Gene3D" id="2.60.40.4100">
    <property type="entry name" value="Zona pellucida, ZP-C domain"/>
    <property type="match status" value="2"/>
</dbReference>
<gene>
    <name evidence="17" type="primary">ZPLD1</name>
    <name evidence="17" type="ORF">RLOC_00007392</name>
</gene>
<evidence type="ECO:0000256" key="13">
    <source>
        <dbReference type="ARBA" id="ARBA00043069"/>
    </source>
</evidence>
<evidence type="ECO:0000256" key="5">
    <source>
        <dbReference type="ARBA" id="ARBA00022692"/>
    </source>
</evidence>
<keyword evidence="7 14" id="KW-1133">Transmembrane helix</keyword>
<organism evidence="17 18">
    <name type="scientific">Lonchura striata</name>
    <name type="common">white-rumped munia</name>
    <dbReference type="NCBI Taxonomy" id="40157"/>
    <lineage>
        <taxon>Eukaryota</taxon>
        <taxon>Metazoa</taxon>
        <taxon>Chordata</taxon>
        <taxon>Craniata</taxon>
        <taxon>Vertebrata</taxon>
        <taxon>Euteleostomi</taxon>
        <taxon>Archelosauria</taxon>
        <taxon>Archosauria</taxon>
        <taxon>Dinosauria</taxon>
        <taxon>Saurischia</taxon>
        <taxon>Theropoda</taxon>
        <taxon>Coelurosauria</taxon>
        <taxon>Aves</taxon>
        <taxon>Neognathae</taxon>
        <taxon>Neoaves</taxon>
        <taxon>Telluraves</taxon>
        <taxon>Australaves</taxon>
        <taxon>Passeriformes</taxon>
        <taxon>Passeroidea</taxon>
        <taxon>Estrildidae</taxon>
        <taxon>Estrildinae</taxon>
        <taxon>Lonchura</taxon>
    </lineage>
</organism>
<protein>
    <recommendedName>
        <fullName evidence="12">Zona pellucida-like domain-containing protein 1</fullName>
    </recommendedName>
    <alternativeName>
        <fullName evidence="13">Cupulin</fullName>
    </alternativeName>
</protein>
<keyword evidence="5 14" id="KW-0812">Transmembrane</keyword>
<keyword evidence="6 15" id="KW-0732">Signal</keyword>
<evidence type="ECO:0000313" key="18">
    <source>
        <dbReference type="Proteomes" id="UP000197619"/>
    </source>
</evidence>
<feature type="chain" id="PRO_5012690947" description="Zona pellucida-like domain-containing protein 1" evidence="15">
    <location>
        <begin position="20"/>
        <end position="462"/>
    </location>
</feature>
<dbReference type="Proteomes" id="UP000197619">
    <property type="component" value="Unassembled WGS sequence"/>
</dbReference>
<reference evidence="17 18" key="1">
    <citation type="submission" date="2017-05" db="EMBL/GenBank/DDBJ databases">
        <title>Genome of assembly of the Bengalese finch, Lonchura striata domestica.</title>
        <authorList>
            <person name="Colquitt B.M."/>
            <person name="Brainard M.S."/>
        </authorList>
    </citation>
    <scope>NUCLEOTIDE SEQUENCE [LARGE SCALE GENOMIC DNA]</scope>
    <source>
        <strain evidence="17">White83orange57</strain>
    </source>
</reference>
<evidence type="ECO:0000256" key="1">
    <source>
        <dbReference type="ARBA" id="ARBA00004358"/>
    </source>
</evidence>
<feature type="transmembrane region" description="Helical" evidence="14">
    <location>
        <begin position="420"/>
        <end position="443"/>
    </location>
</feature>
<keyword evidence="9" id="KW-1015">Disulfide bond</keyword>
<keyword evidence="10" id="KW-0968">Cytoplasmic vesicle</keyword>
<evidence type="ECO:0000256" key="9">
    <source>
        <dbReference type="ARBA" id="ARBA00023157"/>
    </source>
</evidence>
<dbReference type="GO" id="GO:0030659">
    <property type="term" value="C:cytoplasmic vesicle membrane"/>
    <property type="evidence" value="ECO:0007669"/>
    <property type="project" value="UniProtKB-SubCell"/>
</dbReference>
<dbReference type="PANTHER" id="PTHR14002">
    <property type="entry name" value="ENDOGLIN/TGF-BETA RECEPTOR TYPE III"/>
    <property type="match status" value="1"/>
</dbReference>
<dbReference type="PROSITE" id="PS51034">
    <property type="entry name" value="ZP_2"/>
    <property type="match status" value="1"/>
</dbReference>
<evidence type="ECO:0000256" key="6">
    <source>
        <dbReference type="ARBA" id="ARBA00022729"/>
    </source>
</evidence>
<evidence type="ECO:0000256" key="2">
    <source>
        <dbReference type="ARBA" id="ARBA00004498"/>
    </source>
</evidence>
<evidence type="ECO:0000256" key="8">
    <source>
        <dbReference type="ARBA" id="ARBA00023136"/>
    </source>
</evidence>
<proteinExistence type="predicted"/>
<evidence type="ECO:0000313" key="17">
    <source>
        <dbReference type="EMBL" id="OWK52208.1"/>
    </source>
</evidence>
<comment type="function">
    <text evidence="11">Glycoprotein which is a component of the gelatinous extracellular matrix in the cupulae of the vestibular organ.</text>
</comment>
<evidence type="ECO:0000256" key="7">
    <source>
        <dbReference type="ARBA" id="ARBA00022989"/>
    </source>
</evidence>
<evidence type="ECO:0000256" key="11">
    <source>
        <dbReference type="ARBA" id="ARBA00037652"/>
    </source>
</evidence>
<dbReference type="InterPro" id="IPR055355">
    <property type="entry name" value="ZP-C"/>
</dbReference>
<evidence type="ECO:0000259" key="16">
    <source>
        <dbReference type="PROSITE" id="PS51034"/>
    </source>
</evidence>
<evidence type="ECO:0000256" key="4">
    <source>
        <dbReference type="ARBA" id="ARBA00022530"/>
    </source>
</evidence>
<dbReference type="SMART" id="SM00241">
    <property type="entry name" value="ZP"/>
    <property type="match status" value="1"/>
</dbReference>
<feature type="domain" description="ZP" evidence="16">
    <location>
        <begin position="43"/>
        <end position="376"/>
    </location>
</feature>
<keyword evidence="3" id="KW-0964">Secreted</keyword>
<keyword evidence="4" id="KW-0272">Extracellular matrix</keyword>
<comment type="caution">
    <text evidence="17">The sequence shown here is derived from an EMBL/GenBank/DDBJ whole genome shotgun (WGS) entry which is preliminary data.</text>
</comment>
<dbReference type="InterPro" id="IPR042235">
    <property type="entry name" value="ZP-C_dom"/>
</dbReference>
<evidence type="ECO:0000256" key="12">
    <source>
        <dbReference type="ARBA" id="ARBA00040851"/>
    </source>
</evidence>
<evidence type="ECO:0000256" key="15">
    <source>
        <dbReference type="SAM" id="SignalP"/>
    </source>
</evidence>
<accession>A0A218UF49</accession>
<dbReference type="Pfam" id="PF23344">
    <property type="entry name" value="ZP-N"/>
    <property type="match status" value="1"/>
</dbReference>
<dbReference type="Pfam" id="PF00100">
    <property type="entry name" value="Zona_pellucida"/>
    <property type="match status" value="2"/>
</dbReference>
<dbReference type="EMBL" id="MUZQ01000365">
    <property type="protein sequence ID" value="OWK52208.1"/>
    <property type="molecule type" value="Genomic_DNA"/>
</dbReference>
<dbReference type="InterPro" id="IPR055356">
    <property type="entry name" value="ZP-N"/>
</dbReference>
<name>A0A218UF49_9PASE</name>
<dbReference type="InterPro" id="IPR001507">
    <property type="entry name" value="ZP_dom"/>
</dbReference>
<evidence type="ECO:0000256" key="14">
    <source>
        <dbReference type="SAM" id="Phobius"/>
    </source>
</evidence>
<keyword evidence="18" id="KW-1185">Reference proteome</keyword>
<comment type="subcellular location">
    <subcellularLocation>
        <location evidence="1">Cytoplasmic vesicle membrane</location>
        <topology evidence="1">Single-pass type I membrane protein</topology>
    </subcellularLocation>
    <subcellularLocation>
        <location evidence="2">Secreted</location>
        <location evidence="2">Extracellular space</location>
        <location evidence="2">Extracellular matrix</location>
    </subcellularLocation>
</comment>
<evidence type="ECO:0000256" key="3">
    <source>
        <dbReference type="ARBA" id="ARBA00022525"/>
    </source>
</evidence>
<dbReference type="PANTHER" id="PTHR14002:SF24">
    <property type="entry name" value="ZONA PELLUCIDA-LIKE DOMAIN-CONTAINING PROTEIN 1"/>
    <property type="match status" value="1"/>
</dbReference>
<dbReference type="AlphaFoldDB" id="A0A218UF49"/>
<evidence type="ECO:0000256" key="10">
    <source>
        <dbReference type="ARBA" id="ARBA00023329"/>
    </source>
</evidence>